<dbReference type="SMART" id="SM00824">
    <property type="entry name" value="PKS_TE"/>
    <property type="match status" value="1"/>
</dbReference>
<dbReference type="GO" id="GO:0008610">
    <property type="term" value="P:lipid biosynthetic process"/>
    <property type="evidence" value="ECO:0007669"/>
    <property type="project" value="TreeGrafter"/>
</dbReference>
<evidence type="ECO:0000256" key="1">
    <source>
        <dbReference type="ARBA" id="ARBA00007169"/>
    </source>
</evidence>
<dbReference type="EMBL" id="CP073767">
    <property type="protein sequence ID" value="UWZ57542.1"/>
    <property type="molecule type" value="Genomic_DNA"/>
</dbReference>
<protein>
    <submittedName>
        <fullName evidence="4">Thioesterase</fullName>
    </submittedName>
</protein>
<evidence type="ECO:0000259" key="3">
    <source>
        <dbReference type="SMART" id="SM00824"/>
    </source>
</evidence>
<dbReference type="Pfam" id="PF00975">
    <property type="entry name" value="Thioesterase"/>
    <property type="match status" value="1"/>
</dbReference>
<proteinExistence type="inferred from homology"/>
<keyword evidence="5" id="KW-1185">Reference proteome</keyword>
<dbReference type="PANTHER" id="PTHR11487">
    <property type="entry name" value="THIOESTERASE"/>
    <property type="match status" value="1"/>
</dbReference>
<reference evidence="4" key="1">
    <citation type="submission" date="2021-04" db="EMBL/GenBank/DDBJ databases">
        <title>Dactylosporangium aurantiacum NRRL B-8018 full assembly.</title>
        <authorList>
            <person name="Hartkoorn R.C."/>
            <person name="Beaudoing E."/>
            <person name="Hot D."/>
        </authorList>
    </citation>
    <scope>NUCLEOTIDE SEQUENCE</scope>
    <source>
        <strain evidence="4">NRRL B-8018</strain>
    </source>
</reference>
<gene>
    <name evidence="4" type="ORF">Daura_16110</name>
</gene>
<dbReference type="OrthoDB" id="8480037at2"/>
<dbReference type="InterPro" id="IPR029058">
    <property type="entry name" value="AB_hydrolase_fold"/>
</dbReference>
<dbReference type="InterPro" id="IPR012223">
    <property type="entry name" value="TEII"/>
</dbReference>
<dbReference type="SUPFAM" id="SSF53474">
    <property type="entry name" value="alpha/beta-Hydrolases"/>
    <property type="match status" value="1"/>
</dbReference>
<dbReference type="KEGG" id="daur:Daura_16110"/>
<dbReference type="GO" id="GO:0016787">
    <property type="term" value="F:hydrolase activity"/>
    <property type="evidence" value="ECO:0007669"/>
    <property type="project" value="UniProtKB-KW"/>
</dbReference>
<accession>A0A9Q9IJZ3</accession>
<dbReference type="AlphaFoldDB" id="A0A9Q9IJZ3"/>
<dbReference type="Proteomes" id="UP001058003">
    <property type="component" value="Chromosome"/>
</dbReference>
<dbReference type="PANTHER" id="PTHR11487:SF0">
    <property type="entry name" value="S-ACYL FATTY ACID SYNTHASE THIOESTERASE, MEDIUM CHAIN"/>
    <property type="match status" value="1"/>
</dbReference>
<comment type="similarity">
    <text evidence="1">Belongs to the thioesterase family.</text>
</comment>
<dbReference type="InterPro" id="IPR020802">
    <property type="entry name" value="TesA-like"/>
</dbReference>
<evidence type="ECO:0000313" key="5">
    <source>
        <dbReference type="Proteomes" id="UP001058003"/>
    </source>
</evidence>
<organism evidence="4 5">
    <name type="scientific">Dactylosporangium aurantiacum</name>
    <dbReference type="NCBI Taxonomy" id="35754"/>
    <lineage>
        <taxon>Bacteria</taxon>
        <taxon>Bacillati</taxon>
        <taxon>Actinomycetota</taxon>
        <taxon>Actinomycetes</taxon>
        <taxon>Micromonosporales</taxon>
        <taxon>Micromonosporaceae</taxon>
        <taxon>Dactylosporangium</taxon>
    </lineage>
</organism>
<evidence type="ECO:0000256" key="2">
    <source>
        <dbReference type="ARBA" id="ARBA00022801"/>
    </source>
</evidence>
<evidence type="ECO:0000313" key="4">
    <source>
        <dbReference type="EMBL" id="UWZ57542.1"/>
    </source>
</evidence>
<dbReference type="InterPro" id="IPR001031">
    <property type="entry name" value="Thioesterase"/>
</dbReference>
<dbReference type="RefSeq" id="WP_052386699.1">
    <property type="nucleotide sequence ID" value="NZ_CP073767.1"/>
</dbReference>
<feature type="domain" description="Thioesterase TesA-like" evidence="3">
    <location>
        <begin position="29"/>
        <end position="247"/>
    </location>
</feature>
<sequence>MSAQQTYRSDAPLWFDRRFQSATATHSLYCFPFAGGSATYYAAWDRYFTGRVELVPVQLPGRGARMTEPPATDLCALADELAEAIAGEPTEAVLFGHSMGAIIAFEVGRRLTAMGRPARHLFVTGRPAPPIVRPREPVSGLPRAEFLQVLRDYGAADEAVFAHDDLLDLLIPMIRADFAMIENYRRRPGPRLTCPVTAWCGDDDPGVPPSAMVPWGDETSGPFTLTVLPGGHFFLTEHHAQVLRGVTTAIRGL</sequence>
<name>A0A9Q9IJZ3_9ACTN</name>
<dbReference type="Gene3D" id="3.40.50.1820">
    <property type="entry name" value="alpha/beta hydrolase"/>
    <property type="match status" value="1"/>
</dbReference>
<keyword evidence="2" id="KW-0378">Hydrolase</keyword>